<sequence length="124" mass="13910">MFIDEIERNSLRKDIIFIRNDSALGLKLAPTSDDFKIPVDFASCEISGVLCNRKELEDRGIFLSPIQCMDDIRDNIVISAQYLNPVVGVPILRWLENVEVPDKGGGVVRTFLNFNIIASDAFAH</sequence>
<accession>A0A833Q645</accession>
<reference evidence="2" key="1">
    <citation type="submission" date="2020-01" db="EMBL/GenBank/DDBJ databases">
        <title>Genome sequence of Kobresia littledalei, the first chromosome-level genome in the family Cyperaceae.</title>
        <authorList>
            <person name="Qu G."/>
        </authorList>
    </citation>
    <scope>NUCLEOTIDE SEQUENCE</scope>
    <source>
        <strain evidence="2">C.B.Clarke</strain>
        <tissue evidence="2">Leaf</tissue>
    </source>
</reference>
<dbReference type="InterPro" id="IPR041412">
    <property type="entry name" value="Xrn1_helical"/>
</dbReference>
<dbReference type="Proteomes" id="UP000623129">
    <property type="component" value="Unassembled WGS sequence"/>
</dbReference>
<protein>
    <submittedName>
        <fullName evidence="2">5'-3' exoribonuclease 3-like protein</fullName>
    </submittedName>
</protein>
<dbReference type="EMBL" id="SWLB01000202">
    <property type="protein sequence ID" value="KAF3319810.1"/>
    <property type="molecule type" value="Genomic_DNA"/>
</dbReference>
<evidence type="ECO:0000313" key="3">
    <source>
        <dbReference type="Proteomes" id="UP000623129"/>
    </source>
</evidence>
<comment type="caution">
    <text evidence="2">The sequence shown here is derived from an EMBL/GenBank/DDBJ whole genome shotgun (WGS) entry which is preliminary data.</text>
</comment>
<organism evidence="2 3">
    <name type="scientific">Carex littledalei</name>
    <dbReference type="NCBI Taxonomy" id="544730"/>
    <lineage>
        <taxon>Eukaryota</taxon>
        <taxon>Viridiplantae</taxon>
        <taxon>Streptophyta</taxon>
        <taxon>Embryophyta</taxon>
        <taxon>Tracheophyta</taxon>
        <taxon>Spermatophyta</taxon>
        <taxon>Magnoliopsida</taxon>
        <taxon>Liliopsida</taxon>
        <taxon>Poales</taxon>
        <taxon>Cyperaceae</taxon>
        <taxon>Cyperoideae</taxon>
        <taxon>Cariceae</taxon>
        <taxon>Carex</taxon>
        <taxon>Carex subgen. Euthyceras</taxon>
    </lineage>
</organism>
<dbReference type="AlphaFoldDB" id="A0A833Q645"/>
<feature type="domain" description="Xrn1 helical" evidence="1">
    <location>
        <begin position="4"/>
        <end position="101"/>
    </location>
</feature>
<evidence type="ECO:0000259" key="1">
    <source>
        <dbReference type="Pfam" id="PF17846"/>
    </source>
</evidence>
<evidence type="ECO:0000313" key="2">
    <source>
        <dbReference type="EMBL" id="KAF3319810.1"/>
    </source>
</evidence>
<name>A0A833Q645_9POAL</name>
<gene>
    <name evidence="2" type="ORF">FCM35_KLT21912</name>
</gene>
<proteinExistence type="predicted"/>
<dbReference type="Pfam" id="PF17846">
    <property type="entry name" value="XRN_M"/>
    <property type="match status" value="1"/>
</dbReference>
<keyword evidence="3" id="KW-1185">Reference proteome</keyword>